<reference evidence="2 3" key="1">
    <citation type="submission" date="2019-10" db="EMBL/GenBank/DDBJ databases">
        <authorList>
            <person name="Nie G."/>
            <person name="Ming H."/>
            <person name="Yi B."/>
        </authorList>
    </citation>
    <scope>NUCLEOTIDE SEQUENCE [LARGE SCALE GENOMIC DNA]</scope>
    <source>
        <strain evidence="2 3">CFH 90414</strain>
    </source>
</reference>
<feature type="domain" description="BFN" evidence="1">
    <location>
        <begin position="1"/>
        <end position="135"/>
    </location>
</feature>
<organism evidence="2 3">
    <name type="scientific">Agromyces agglutinans</name>
    <dbReference type="NCBI Taxonomy" id="2662258"/>
    <lineage>
        <taxon>Bacteria</taxon>
        <taxon>Bacillati</taxon>
        <taxon>Actinomycetota</taxon>
        <taxon>Actinomycetes</taxon>
        <taxon>Micrococcales</taxon>
        <taxon>Microbacteriaceae</taxon>
        <taxon>Agromyces</taxon>
    </lineage>
</organism>
<evidence type="ECO:0000259" key="1">
    <source>
        <dbReference type="PROSITE" id="PS51658"/>
    </source>
</evidence>
<dbReference type="SUPFAM" id="SSF103256">
    <property type="entry name" value="Hypothetical protein TM0160"/>
    <property type="match status" value="1"/>
</dbReference>
<dbReference type="Pfam" id="PF02577">
    <property type="entry name" value="BFN_dom"/>
    <property type="match status" value="1"/>
</dbReference>
<dbReference type="Gene3D" id="3.10.690.10">
    <property type="entry name" value="Bifunctional nuclease domain"/>
    <property type="match status" value="1"/>
</dbReference>
<dbReference type="PANTHER" id="PTHR15160">
    <property type="entry name" value="VON HIPPEL-LINDAU PROTEIN"/>
    <property type="match status" value="1"/>
</dbReference>
<proteinExistence type="predicted"/>
<protein>
    <submittedName>
        <fullName evidence="2">Bifunctional nuclease family protein</fullName>
    </submittedName>
</protein>
<dbReference type="AlphaFoldDB" id="A0A6I2FEL4"/>
<gene>
    <name evidence="2" type="ORF">GE115_10765</name>
</gene>
<keyword evidence="3" id="KW-1185">Reference proteome</keyword>
<dbReference type="InterPro" id="IPR036104">
    <property type="entry name" value="BFN_sf"/>
</dbReference>
<evidence type="ECO:0000313" key="2">
    <source>
        <dbReference type="EMBL" id="MRG60343.1"/>
    </source>
</evidence>
<dbReference type="GO" id="GO:0004518">
    <property type="term" value="F:nuclease activity"/>
    <property type="evidence" value="ECO:0007669"/>
    <property type="project" value="InterPro"/>
</dbReference>
<accession>A0A6I2FEL4</accession>
<dbReference type="PROSITE" id="PS51658">
    <property type="entry name" value="BFN"/>
    <property type="match status" value="1"/>
</dbReference>
<dbReference type="Proteomes" id="UP000431080">
    <property type="component" value="Unassembled WGS sequence"/>
</dbReference>
<sequence length="168" mass="18141">MVQVRVLGVALDAARQHVVLLKPLLEPGGEGRILPIWIGAQEATSILIAIQGEQAPRPLSHDLLTTLFDVVDARVEQATVTRIDGGTFYAELTIATPTGAQVIDARPSDAIALALRAEAPIVVEDEVLEAAGIAAELLEEHEDARDDDAELDEFKRFLDEVDPEDFQG</sequence>
<evidence type="ECO:0000313" key="3">
    <source>
        <dbReference type="Proteomes" id="UP000431080"/>
    </source>
</evidence>
<dbReference type="InterPro" id="IPR003729">
    <property type="entry name" value="Bi_nuclease_dom"/>
</dbReference>
<comment type="caution">
    <text evidence="2">The sequence shown here is derived from an EMBL/GenBank/DDBJ whole genome shotgun (WGS) entry which is preliminary data.</text>
</comment>
<dbReference type="RefSeq" id="WP_153684787.1">
    <property type="nucleotide sequence ID" value="NZ_WJIF01000005.1"/>
</dbReference>
<name>A0A6I2FEL4_9MICO</name>
<dbReference type="PANTHER" id="PTHR15160:SF1">
    <property type="entry name" value="VON HIPPEL-LINDAU DISEASE TUMOR SUPPRESSOR"/>
    <property type="match status" value="1"/>
</dbReference>
<dbReference type="EMBL" id="WJIF01000005">
    <property type="protein sequence ID" value="MRG60343.1"/>
    <property type="molecule type" value="Genomic_DNA"/>
</dbReference>